<dbReference type="PANTHER" id="PTHR11735">
    <property type="entry name" value="TRNA N6-ADENOSINE THREONYLCARBAMOYLTRANSFERASE"/>
    <property type="match status" value="1"/>
</dbReference>
<dbReference type="STRING" id="89059.LAC1533_0809"/>
<accession>A0A0R2JRQ6</accession>
<reference evidence="2 3" key="1">
    <citation type="journal article" date="2015" name="Genome Announc.">
        <title>Expanding the biotechnology potential of lactobacilli through comparative genomics of 213 strains and associated genera.</title>
        <authorList>
            <person name="Sun Z."/>
            <person name="Harris H.M."/>
            <person name="McCann A."/>
            <person name="Guo C."/>
            <person name="Argimon S."/>
            <person name="Zhang W."/>
            <person name="Yang X."/>
            <person name="Jeffery I.B."/>
            <person name="Cooney J.C."/>
            <person name="Kagawa T.F."/>
            <person name="Liu W."/>
            <person name="Song Y."/>
            <person name="Salvetti E."/>
            <person name="Wrobel A."/>
            <person name="Rasinkangas P."/>
            <person name="Parkhill J."/>
            <person name="Rea M.C."/>
            <person name="O'Sullivan O."/>
            <person name="Ritari J."/>
            <person name="Douillard F.P."/>
            <person name="Paul Ross R."/>
            <person name="Yang R."/>
            <person name="Briner A.E."/>
            <person name="Felis G.E."/>
            <person name="de Vos W.M."/>
            <person name="Barrangou R."/>
            <person name="Klaenhammer T.R."/>
            <person name="Caufield P.W."/>
            <person name="Cui Y."/>
            <person name="Zhang H."/>
            <person name="O'Toole P.W."/>
        </authorList>
    </citation>
    <scope>NUCLEOTIDE SEQUENCE [LARGE SCALE GENOMIC DNA]</scope>
    <source>
        <strain evidence="2 3">DSM 15353</strain>
    </source>
</reference>
<dbReference type="Proteomes" id="UP000051491">
    <property type="component" value="Unassembled WGS sequence"/>
</dbReference>
<evidence type="ECO:0000313" key="3">
    <source>
        <dbReference type="Proteomes" id="UP000051491"/>
    </source>
</evidence>
<dbReference type="Gene3D" id="3.30.420.40">
    <property type="match status" value="2"/>
</dbReference>
<dbReference type="GO" id="GO:0005829">
    <property type="term" value="C:cytosol"/>
    <property type="evidence" value="ECO:0007669"/>
    <property type="project" value="TreeGrafter"/>
</dbReference>
<organism evidence="2 3">
    <name type="scientific">Ligilactobacillus acidipiscis</name>
    <dbReference type="NCBI Taxonomy" id="89059"/>
    <lineage>
        <taxon>Bacteria</taxon>
        <taxon>Bacillati</taxon>
        <taxon>Bacillota</taxon>
        <taxon>Bacilli</taxon>
        <taxon>Lactobacillales</taxon>
        <taxon>Lactobacillaceae</taxon>
        <taxon>Ligilactobacillus</taxon>
    </lineage>
</organism>
<gene>
    <name evidence="2" type="ORF">IV43_GL000689</name>
</gene>
<name>A0A0R2JRQ6_9LACO</name>
<dbReference type="Pfam" id="PF00814">
    <property type="entry name" value="TsaD"/>
    <property type="match status" value="1"/>
</dbReference>
<dbReference type="CDD" id="cd24032">
    <property type="entry name" value="ASKHA_NBD_TsaB"/>
    <property type="match status" value="1"/>
</dbReference>
<dbReference type="GO" id="GO:0002949">
    <property type="term" value="P:tRNA threonylcarbamoyladenosine modification"/>
    <property type="evidence" value="ECO:0007669"/>
    <property type="project" value="InterPro"/>
</dbReference>
<proteinExistence type="predicted"/>
<comment type="caution">
    <text evidence="2">The sequence shown here is derived from an EMBL/GenBank/DDBJ whole genome shotgun (WGS) entry which is preliminary data.</text>
</comment>
<dbReference type="InterPro" id="IPR043129">
    <property type="entry name" value="ATPase_NBD"/>
</dbReference>
<dbReference type="AlphaFoldDB" id="A0A0R2JRQ6"/>
<dbReference type="NCBIfam" id="TIGR03725">
    <property type="entry name" value="T6A_YeaZ"/>
    <property type="match status" value="1"/>
</dbReference>
<dbReference type="PATRIC" id="fig|89059.3.peg.716"/>
<dbReference type="EMBL" id="JQBK01000175">
    <property type="protein sequence ID" value="KRN77644.1"/>
    <property type="molecule type" value="Genomic_DNA"/>
</dbReference>
<dbReference type="InterPro" id="IPR000905">
    <property type="entry name" value="Gcp-like_dom"/>
</dbReference>
<protein>
    <submittedName>
        <fullName evidence="2">Glycoprotein endopeptidase</fullName>
    </submittedName>
</protein>
<evidence type="ECO:0000313" key="2">
    <source>
        <dbReference type="EMBL" id="KRN77644.1"/>
    </source>
</evidence>
<evidence type="ECO:0000259" key="1">
    <source>
        <dbReference type="Pfam" id="PF00814"/>
    </source>
</evidence>
<dbReference type="InterPro" id="IPR022496">
    <property type="entry name" value="T6A_TsaB"/>
</dbReference>
<feature type="domain" description="Gcp-like" evidence="1">
    <location>
        <begin position="34"/>
        <end position="228"/>
    </location>
</feature>
<dbReference type="PANTHER" id="PTHR11735:SF11">
    <property type="entry name" value="TRNA THREONYLCARBAMOYLADENOSINE BIOSYNTHESIS PROTEIN TSAB"/>
    <property type="match status" value="1"/>
</dbReference>
<sequence length="246" mass="27150">MNKIMKILAIDTSNRPLSVALLEDQTLLAENTTTVSKNHSVTLMPAIEEIFKQSQLKPEEIDRVVVAQGPGSYTGLRIGVTTAKTLAYSLNKELVGVSSLAVLAKGVQADAKTLLVPVFDARRDNVFAGGYMWDDGQLKNVLPDQHISFSKLCKQIMGKEVCFIGADVAKFADQLKELMAGQDYRIAPAESAVPRAFNLGTLGLLKEAENVNDFVPRYLRITQAESQWLKRNPQEGKKHGPYVKKY</sequence>
<dbReference type="SUPFAM" id="SSF53067">
    <property type="entry name" value="Actin-like ATPase domain"/>
    <property type="match status" value="2"/>
</dbReference>